<comment type="similarity">
    <text evidence="2">Belongs to the glycosyltransferase 47 family.</text>
</comment>
<dbReference type="Gramene" id="EFJ05690">
    <property type="protein sequence ID" value="EFJ05690"/>
    <property type="gene ID" value="SELMODRAFT_136816"/>
</dbReference>
<keyword evidence="4" id="KW-0333">Golgi apparatus</keyword>
<keyword evidence="8" id="KW-1185">Reference proteome</keyword>
<name>D8TCC1_SELML</name>
<dbReference type="InterPro" id="IPR004263">
    <property type="entry name" value="Exostosin"/>
</dbReference>
<evidence type="ECO:0000256" key="5">
    <source>
        <dbReference type="SAM" id="SignalP"/>
    </source>
</evidence>
<evidence type="ECO:0000256" key="3">
    <source>
        <dbReference type="ARBA" id="ARBA00022968"/>
    </source>
</evidence>
<keyword evidence="5" id="KW-0732">Signal</keyword>
<keyword evidence="3" id="KW-0812">Transmembrane</keyword>
<feature type="signal peptide" evidence="5">
    <location>
        <begin position="1"/>
        <end position="21"/>
    </location>
</feature>
<dbReference type="GO" id="GO:0000139">
    <property type="term" value="C:Golgi membrane"/>
    <property type="evidence" value="ECO:0007669"/>
    <property type="project" value="UniProtKB-SubCell"/>
</dbReference>
<evidence type="ECO:0000313" key="7">
    <source>
        <dbReference type="EMBL" id="EFJ05690.1"/>
    </source>
</evidence>
<feature type="domain" description="Exostosin GT47" evidence="6">
    <location>
        <begin position="42"/>
        <end position="304"/>
    </location>
</feature>
<dbReference type="Pfam" id="PF03016">
    <property type="entry name" value="Exostosin_GT47"/>
    <property type="match status" value="1"/>
</dbReference>
<dbReference type="Proteomes" id="UP000001514">
    <property type="component" value="Unassembled WGS sequence"/>
</dbReference>
<reference evidence="7 8" key="1">
    <citation type="journal article" date="2011" name="Science">
        <title>The Selaginella genome identifies genetic changes associated with the evolution of vascular plants.</title>
        <authorList>
            <person name="Banks J.A."/>
            <person name="Nishiyama T."/>
            <person name="Hasebe M."/>
            <person name="Bowman J.L."/>
            <person name="Gribskov M."/>
            <person name="dePamphilis C."/>
            <person name="Albert V.A."/>
            <person name="Aono N."/>
            <person name="Aoyama T."/>
            <person name="Ambrose B.A."/>
            <person name="Ashton N.W."/>
            <person name="Axtell M.J."/>
            <person name="Barker E."/>
            <person name="Barker M.S."/>
            <person name="Bennetzen J.L."/>
            <person name="Bonawitz N.D."/>
            <person name="Chapple C."/>
            <person name="Cheng C."/>
            <person name="Correa L.G."/>
            <person name="Dacre M."/>
            <person name="DeBarry J."/>
            <person name="Dreyer I."/>
            <person name="Elias M."/>
            <person name="Engstrom E.M."/>
            <person name="Estelle M."/>
            <person name="Feng L."/>
            <person name="Finet C."/>
            <person name="Floyd S.K."/>
            <person name="Frommer W.B."/>
            <person name="Fujita T."/>
            <person name="Gramzow L."/>
            <person name="Gutensohn M."/>
            <person name="Harholt J."/>
            <person name="Hattori M."/>
            <person name="Heyl A."/>
            <person name="Hirai T."/>
            <person name="Hiwatashi Y."/>
            <person name="Ishikawa M."/>
            <person name="Iwata M."/>
            <person name="Karol K.G."/>
            <person name="Koehler B."/>
            <person name="Kolukisaoglu U."/>
            <person name="Kubo M."/>
            <person name="Kurata T."/>
            <person name="Lalonde S."/>
            <person name="Li K."/>
            <person name="Li Y."/>
            <person name="Litt A."/>
            <person name="Lyons E."/>
            <person name="Manning G."/>
            <person name="Maruyama T."/>
            <person name="Michael T.P."/>
            <person name="Mikami K."/>
            <person name="Miyazaki S."/>
            <person name="Morinaga S."/>
            <person name="Murata T."/>
            <person name="Mueller-Roeber B."/>
            <person name="Nelson D.R."/>
            <person name="Obara M."/>
            <person name="Oguri Y."/>
            <person name="Olmstead R.G."/>
            <person name="Onodera N."/>
            <person name="Petersen B.L."/>
            <person name="Pils B."/>
            <person name="Prigge M."/>
            <person name="Rensing S.A."/>
            <person name="Riano-Pachon D.M."/>
            <person name="Roberts A.W."/>
            <person name="Sato Y."/>
            <person name="Scheller H.V."/>
            <person name="Schulz B."/>
            <person name="Schulz C."/>
            <person name="Shakirov E.V."/>
            <person name="Shibagaki N."/>
            <person name="Shinohara N."/>
            <person name="Shippen D.E."/>
            <person name="Soerensen I."/>
            <person name="Sotooka R."/>
            <person name="Sugimoto N."/>
            <person name="Sugita M."/>
            <person name="Sumikawa N."/>
            <person name="Tanurdzic M."/>
            <person name="Theissen G."/>
            <person name="Ulvskov P."/>
            <person name="Wakazuki S."/>
            <person name="Weng J.K."/>
            <person name="Willats W.W."/>
            <person name="Wipf D."/>
            <person name="Wolf P.G."/>
            <person name="Yang L."/>
            <person name="Zimmer A.D."/>
            <person name="Zhu Q."/>
            <person name="Mitros T."/>
            <person name="Hellsten U."/>
            <person name="Loque D."/>
            <person name="Otillar R."/>
            <person name="Salamov A."/>
            <person name="Schmutz J."/>
            <person name="Shapiro H."/>
            <person name="Lindquist E."/>
            <person name="Lucas S."/>
            <person name="Rokhsar D."/>
            <person name="Grigoriev I.V."/>
        </authorList>
    </citation>
    <scope>NUCLEOTIDE SEQUENCE [LARGE SCALE GENOMIC DNA]</scope>
</reference>
<sequence length="353" mass="40057">MARVLAALAFAIAVASNAGVAELGTEIFHVADVFQEDYEQMEQQLKVFVYPDPVVYTKLAGKYASEGYFFRNLMESRFVTTDPEKAQLFFVPISCARLREEGLDHDEISDNVASFVESVIAKFPYWNRTMGADHFFVTCHEIGTRATSKVAHLVKNSIRVVCASSYSGPFIPHKDVALPQILQPFPSPRGGDDTEKRETLGFWAGPANSKTRILLTKTWQEDSDMVISTKHVGMQQFYRSKFCICPSGTRVSTARIVESIHFGCVPGKSFLILSDHYDLPFNDVLDWRKFAVILPEQDAGTLKDALELAPYATLHRNLLQAQAHFEWHSPPIKYDTFHMVMYELWLRHSTVRY</sequence>
<dbReference type="GO" id="GO:0016757">
    <property type="term" value="F:glycosyltransferase activity"/>
    <property type="evidence" value="ECO:0007669"/>
    <property type="project" value="InterPro"/>
</dbReference>
<dbReference type="KEGG" id="smo:SELMODRAFT_136816"/>
<accession>D8TCC1</accession>
<organism evidence="8">
    <name type="scientific">Selaginella moellendorffii</name>
    <name type="common">Spikemoss</name>
    <dbReference type="NCBI Taxonomy" id="88036"/>
    <lineage>
        <taxon>Eukaryota</taxon>
        <taxon>Viridiplantae</taxon>
        <taxon>Streptophyta</taxon>
        <taxon>Embryophyta</taxon>
        <taxon>Tracheophyta</taxon>
        <taxon>Lycopodiopsida</taxon>
        <taxon>Selaginellales</taxon>
        <taxon>Selaginellaceae</taxon>
        <taxon>Selaginella</taxon>
    </lineage>
</organism>
<dbReference type="PANTHER" id="PTHR11062:SF43">
    <property type="entry name" value="EXOSTOSIN FAMILY PROTEIN"/>
    <property type="match status" value="1"/>
</dbReference>
<evidence type="ECO:0000256" key="1">
    <source>
        <dbReference type="ARBA" id="ARBA00004323"/>
    </source>
</evidence>
<dbReference type="OMA" id="FWQNDER"/>
<dbReference type="InParanoid" id="D8TCC1"/>
<evidence type="ECO:0000256" key="4">
    <source>
        <dbReference type="ARBA" id="ARBA00023034"/>
    </source>
</evidence>
<dbReference type="AlphaFoldDB" id="D8TCC1"/>
<dbReference type="HOGENOM" id="CLU_025166_0_1_1"/>
<comment type="subcellular location">
    <subcellularLocation>
        <location evidence="1">Golgi apparatus membrane</location>
        <topology evidence="1">Single-pass type II membrane protein</topology>
    </subcellularLocation>
</comment>
<dbReference type="PANTHER" id="PTHR11062">
    <property type="entry name" value="EXOSTOSIN HEPARAN SULFATE GLYCOSYLTRANSFERASE -RELATED"/>
    <property type="match status" value="1"/>
</dbReference>
<evidence type="ECO:0000256" key="2">
    <source>
        <dbReference type="ARBA" id="ARBA00010271"/>
    </source>
</evidence>
<proteinExistence type="inferred from homology"/>
<dbReference type="EMBL" id="GL377716">
    <property type="protein sequence ID" value="EFJ05690.1"/>
    <property type="molecule type" value="Genomic_DNA"/>
</dbReference>
<dbReference type="InterPro" id="IPR040911">
    <property type="entry name" value="Exostosin_GT47"/>
</dbReference>
<dbReference type="eggNOG" id="KOG1021">
    <property type="taxonomic scope" value="Eukaryota"/>
</dbReference>
<keyword evidence="7" id="KW-0808">Transferase</keyword>
<feature type="chain" id="PRO_5003123482" evidence="5">
    <location>
        <begin position="22"/>
        <end position="353"/>
    </location>
</feature>
<gene>
    <name evidence="7" type="primary">GT47C5-1</name>
    <name evidence="7" type="ORF">SELMODRAFT_136816</name>
</gene>
<evidence type="ECO:0000259" key="6">
    <source>
        <dbReference type="Pfam" id="PF03016"/>
    </source>
</evidence>
<protein>
    <submittedName>
        <fullName evidence="7">Glycosyltransferase-like protein</fullName>
    </submittedName>
</protein>
<keyword evidence="3" id="KW-0735">Signal-anchor</keyword>
<evidence type="ECO:0000313" key="8">
    <source>
        <dbReference type="Proteomes" id="UP000001514"/>
    </source>
</evidence>